<gene>
    <name evidence="1" type="ORF">UFOPK2625_00522</name>
</gene>
<dbReference type="AlphaFoldDB" id="A0A6J6PRI7"/>
<name>A0A6J6PRI7_9ZZZZ</name>
<dbReference type="EMBL" id="CAEZXZ010000060">
    <property type="protein sequence ID" value="CAB4701387.1"/>
    <property type="molecule type" value="Genomic_DNA"/>
</dbReference>
<proteinExistence type="predicted"/>
<accession>A0A6J6PRI7</accession>
<reference evidence="1" key="1">
    <citation type="submission" date="2020-05" db="EMBL/GenBank/DDBJ databases">
        <authorList>
            <person name="Chiriac C."/>
            <person name="Salcher M."/>
            <person name="Ghai R."/>
            <person name="Kavagutti S V."/>
        </authorList>
    </citation>
    <scope>NUCLEOTIDE SEQUENCE</scope>
</reference>
<dbReference type="SUPFAM" id="SSF69318">
    <property type="entry name" value="Integrin alpha N-terminal domain"/>
    <property type="match status" value="1"/>
</dbReference>
<evidence type="ECO:0000313" key="1">
    <source>
        <dbReference type="EMBL" id="CAB4701387.1"/>
    </source>
</evidence>
<sequence length="768" mass="81714">MRGVFALIRRPTSAVLALILLASAGAAAAPTSAAPNATTRPSVLPRIDQAPALPAIAGVSSSGNGKPTTPRSVPAAAALGTGAFTIYSGVGTPLARTSVNFPAAGGTPLLADWDGDGLATPGRYEAGQWFSSSTILGSAGWEAKASWGGQVGDVPVVGDINGDRRADIGVYRAGQWLWQITGGATRDESFGEPGDLPVVGDWDGDGLDDIGVFRAGSWILRYVNVKKAPKVSKDVVVTMVPEANAAIITFPFGLPTDTPIAGDWNADGIDTPGVVRDRSLWILSSGAAKLRKSTTINVPLAADQSALVGTQATLPGHCPTATFTSEKKAYKNARRVVAPTTTKGTLKIDGMAEIKATVNDGLRYVIVNDLTKRLKGLSSLPYYDAMNRYPTDEESIRRVANSAQAAAIMATTSDWKKVNGITRNELVSYARWQIRSVACQHGVNSPGGWGNTFQSALWATVAGQAGWLLWRDLSSQERAYVASMVAAEADYSVARGPFYFRNRAGVELTPGDSRADEVSWDLMAPALAMAMMPKDRRVPTWRATLVSLSIAAFARPSDLTSNGIYNGVILRNSLPGTNANEDGTITNHGKVNPDYTQNVQHLWWAASLLRNAKQSVPSAVFLNADVVYRALAVVNFPSPPYAAPGGVVYQPLGQIYYPMGVGWGVRRPATFTGVDGFANVYAAADTKAGEFLAAHARDTRALQLRWTDGHIYAPGLGEETYKLGKEEYALSQMALAWWSGAIKTSTNFSIMRDKVPGVNLESRVPVPQ</sequence>
<protein>
    <submittedName>
        <fullName evidence="1">Unannotated protein</fullName>
    </submittedName>
</protein>
<dbReference type="InterPro" id="IPR028994">
    <property type="entry name" value="Integrin_alpha_N"/>
</dbReference>
<organism evidence="1">
    <name type="scientific">freshwater metagenome</name>
    <dbReference type="NCBI Taxonomy" id="449393"/>
    <lineage>
        <taxon>unclassified sequences</taxon>
        <taxon>metagenomes</taxon>
        <taxon>ecological metagenomes</taxon>
    </lineage>
</organism>